<protein>
    <submittedName>
        <fullName evidence="4">Phage major capsid protein</fullName>
    </submittedName>
</protein>
<dbReference type="InterPro" id="IPR054612">
    <property type="entry name" value="Phage_capsid-like_C"/>
</dbReference>
<evidence type="ECO:0000256" key="2">
    <source>
        <dbReference type="SAM" id="Coils"/>
    </source>
</evidence>
<dbReference type="InterPro" id="IPR024455">
    <property type="entry name" value="Phage_capsid"/>
</dbReference>
<dbReference type="AlphaFoldDB" id="A0A8J7G143"/>
<evidence type="ECO:0000256" key="1">
    <source>
        <dbReference type="ARBA" id="ARBA00004328"/>
    </source>
</evidence>
<comment type="caution">
    <text evidence="4">The sequence shown here is derived from an EMBL/GenBank/DDBJ whole genome shotgun (WGS) entry which is preliminary data.</text>
</comment>
<dbReference type="Gene3D" id="3.30.2400.10">
    <property type="entry name" value="Major capsid protein gp5"/>
    <property type="match status" value="1"/>
</dbReference>
<keyword evidence="5" id="KW-1185">Reference proteome</keyword>
<dbReference type="Gene3D" id="3.30.2320.10">
    <property type="entry name" value="hypothetical protein PF0899 domain"/>
    <property type="match status" value="1"/>
</dbReference>
<comment type="subcellular location">
    <subcellularLocation>
        <location evidence="1">Virion</location>
    </subcellularLocation>
</comment>
<proteinExistence type="predicted"/>
<evidence type="ECO:0000313" key="5">
    <source>
        <dbReference type="Proteomes" id="UP000622653"/>
    </source>
</evidence>
<sequence length="370" mass="40513">MEKRLQEIETRKVELRTALADTTQEVNLEEIETELRELQVEVEEIEQRQALLADVAEIKEGKQITNTIEKEERKMTVDKMEVRAQELKENRMVTVDQTALAVHAGDEINGGFNTVSTLVDAVKIKALAGGESYRAPYRATDAVGGMTAEGAKYHEGQPTFAYAEINKAKVTDYAEVTEEVEKLPNANYVAEVEGEVLKGLKRKLNKQILLGDGTAGNLAGIFSDKATALTGDADITVDAITTDTLDDIVFSYGIEDVEGDATLILSKATLREFAKLRTDLGTKVHEIKVAGNTGTIDGVPFIINNFADAHESFFMAYGNLANYEVAVFSDVDLQRSADFKFDQGIVAYRGSIFAGGNVVAQDGFVRVKKN</sequence>
<gene>
    <name evidence="4" type="ORF">IRY55_02545</name>
</gene>
<feature type="coiled-coil region" evidence="2">
    <location>
        <begin position="5"/>
        <end position="90"/>
    </location>
</feature>
<feature type="domain" description="Phage capsid-like C-terminal" evidence="3">
    <location>
        <begin position="106"/>
        <end position="368"/>
    </location>
</feature>
<keyword evidence="2" id="KW-0175">Coiled coil</keyword>
<dbReference type="EMBL" id="JADKPV010000001">
    <property type="protein sequence ID" value="MBF4500230.1"/>
    <property type="molecule type" value="Genomic_DNA"/>
</dbReference>
<dbReference type="Pfam" id="PF05065">
    <property type="entry name" value="Phage_capsid"/>
    <property type="match status" value="1"/>
</dbReference>
<dbReference type="RefSeq" id="WP_194561679.1">
    <property type="nucleotide sequence ID" value="NZ_JADKPV010000001.1"/>
</dbReference>
<evidence type="ECO:0000259" key="3">
    <source>
        <dbReference type="Pfam" id="PF05065"/>
    </source>
</evidence>
<dbReference type="SUPFAM" id="SSF56563">
    <property type="entry name" value="Major capsid protein gp5"/>
    <property type="match status" value="1"/>
</dbReference>
<evidence type="ECO:0000313" key="4">
    <source>
        <dbReference type="EMBL" id="MBF4500230.1"/>
    </source>
</evidence>
<organism evidence="4 5">
    <name type="scientific">Savagea serpentis</name>
    <dbReference type="NCBI Taxonomy" id="2785297"/>
    <lineage>
        <taxon>Bacteria</taxon>
        <taxon>Bacillati</taxon>
        <taxon>Bacillota</taxon>
        <taxon>Bacilli</taxon>
        <taxon>Bacillales</taxon>
        <taxon>Caryophanaceae</taxon>
        <taxon>Savagea</taxon>
    </lineage>
</organism>
<reference evidence="4" key="1">
    <citation type="submission" date="2020-11" db="EMBL/GenBank/DDBJ databases">
        <title>Multidrug resistant novel bacterium Savagea serpentis sp. nov., isolated from the scats of a vine snake (Ahaetulla nasuta).</title>
        <authorList>
            <person name="Venkata Ramana V."/>
            <person name="Vikas Patil S."/>
            <person name="Yogita Lugani V."/>
        </authorList>
    </citation>
    <scope>NUCLEOTIDE SEQUENCE</scope>
    <source>
        <strain evidence="4">SN6</strain>
    </source>
</reference>
<dbReference type="Proteomes" id="UP000622653">
    <property type="component" value="Unassembled WGS sequence"/>
</dbReference>
<dbReference type="NCBIfam" id="TIGR01554">
    <property type="entry name" value="major_cap_HK97"/>
    <property type="match status" value="1"/>
</dbReference>
<accession>A0A8J7G143</accession>
<name>A0A8J7G143_9BACL</name>